<name>A0A1I3F2H0_9GAMM</name>
<proteinExistence type="predicted"/>
<keyword evidence="3" id="KW-1185">Reference proteome</keyword>
<reference evidence="2 3" key="1">
    <citation type="submission" date="2016-10" db="EMBL/GenBank/DDBJ databases">
        <authorList>
            <person name="de Groot N.N."/>
        </authorList>
    </citation>
    <scope>NUCLEOTIDE SEQUENCE [LARGE SCALE GENOMIC DNA]</scope>
    <source>
        <strain evidence="2 3">CGMCC 1.6848</strain>
    </source>
</reference>
<dbReference type="GO" id="GO:0051920">
    <property type="term" value="F:peroxiredoxin activity"/>
    <property type="evidence" value="ECO:0007669"/>
    <property type="project" value="InterPro"/>
</dbReference>
<evidence type="ECO:0000313" key="3">
    <source>
        <dbReference type="Proteomes" id="UP000199040"/>
    </source>
</evidence>
<dbReference type="InterPro" id="IPR003779">
    <property type="entry name" value="CMD-like"/>
</dbReference>
<feature type="domain" description="Carboxymuconolactone decarboxylase-like" evidence="1">
    <location>
        <begin position="41"/>
        <end position="119"/>
    </location>
</feature>
<organism evidence="2 3">
    <name type="scientific">Modicisalibacter xianhensis</name>
    <dbReference type="NCBI Taxonomy" id="442341"/>
    <lineage>
        <taxon>Bacteria</taxon>
        <taxon>Pseudomonadati</taxon>
        <taxon>Pseudomonadota</taxon>
        <taxon>Gammaproteobacteria</taxon>
        <taxon>Oceanospirillales</taxon>
        <taxon>Halomonadaceae</taxon>
        <taxon>Modicisalibacter</taxon>
    </lineage>
</organism>
<dbReference type="Pfam" id="PF02627">
    <property type="entry name" value="CMD"/>
    <property type="match status" value="1"/>
</dbReference>
<keyword evidence="2" id="KW-0560">Oxidoreductase</keyword>
<gene>
    <name evidence="2" type="ORF">SAMN04487959_115118</name>
</gene>
<keyword evidence="2" id="KW-0575">Peroxidase</keyword>
<dbReference type="EMBL" id="FOPY01000015">
    <property type="protein sequence ID" value="SFI04971.1"/>
    <property type="molecule type" value="Genomic_DNA"/>
</dbReference>
<dbReference type="AlphaFoldDB" id="A0A1I3F2H0"/>
<dbReference type="Proteomes" id="UP000199040">
    <property type="component" value="Unassembled WGS sequence"/>
</dbReference>
<dbReference type="Gene3D" id="1.20.1290.10">
    <property type="entry name" value="AhpD-like"/>
    <property type="match status" value="1"/>
</dbReference>
<dbReference type="STRING" id="442341.SAMN04487959_115118"/>
<dbReference type="SUPFAM" id="SSF69118">
    <property type="entry name" value="AhpD-like"/>
    <property type="match status" value="1"/>
</dbReference>
<dbReference type="PANTHER" id="PTHR35446:SF2">
    <property type="entry name" value="CARBOXYMUCONOLACTONE DECARBOXYLASE-LIKE DOMAIN-CONTAINING PROTEIN"/>
    <property type="match status" value="1"/>
</dbReference>
<evidence type="ECO:0000259" key="1">
    <source>
        <dbReference type="Pfam" id="PF02627"/>
    </source>
</evidence>
<evidence type="ECO:0000313" key="2">
    <source>
        <dbReference type="EMBL" id="SFI04971.1"/>
    </source>
</evidence>
<protein>
    <submittedName>
        <fullName evidence="2">Uncharacterized peroxidase-related enzyme</fullName>
    </submittedName>
</protein>
<dbReference type="PANTHER" id="PTHR35446">
    <property type="entry name" value="SI:CH211-175M2.5"/>
    <property type="match status" value="1"/>
</dbReference>
<dbReference type="InterPro" id="IPR029032">
    <property type="entry name" value="AhpD-like"/>
</dbReference>
<sequence>MPFIDTLAMEHLPQETREMYARQQAHFGYLPNYATVFCYRPDVMASWAALLASIRRHVSPRRFELATLAAAQTLGNSYCALAHGRALASLVSPDVVLDIAEGREPSGLTDEERAILPFACQVARDATQITQDDIDRLRHAGLDDAAIFDIVAVTAARAFFTKVLDGLGVQADSAFADMDAGLRQALTVGRPIERPAEAHPPAWRVDME</sequence>
<accession>A0A1I3F2H0</accession>